<keyword evidence="2" id="KW-1185">Reference proteome</keyword>
<accession>A0A511XE54</accession>
<proteinExistence type="predicted"/>
<name>A0A511XE54_9PROT</name>
<dbReference type="AlphaFoldDB" id="A0A511XE54"/>
<dbReference type="EMBL" id="BJYF01000030">
    <property type="protein sequence ID" value="GEN61236.1"/>
    <property type="molecule type" value="Genomic_DNA"/>
</dbReference>
<evidence type="ECO:0000313" key="2">
    <source>
        <dbReference type="Proteomes" id="UP000321635"/>
    </source>
</evidence>
<gene>
    <name evidence="1" type="ORF">ANI02nite_31200</name>
</gene>
<organism evidence="1 2">
    <name type="scientific">Acetobacter nitrogenifigens DSM 23921 = NBRC 105050</name>
    <dbReference type="NCBI Taxonomy" id="1120919"/>
    <lineage>
        <taxon>Bacteria</taxon>
        <taxon>Pseudomonadati</taxon>
        <taxon>Pseudomonadota</taxon>
        <taxon>Alphaproteobacteria</taxon>
        <taxon>Acetobacterales</taxon>
        <taxon>Acetobacteraceae</taxon>
        <taxon>Acetobacter</taxon>
    </lineage>
</organism>
<protein>
    <submittedName>
        <fullName evidence="1">Uncharacterized protein</fullName>
    </submittedName>
</protein>
<comment type="caution">
    <text evidence="1">The sequence shown here is derived from an EMBL/GenBank/DDBJ whole genome shotgun (WGS) entry which is preliminary data.</text>
</comment>
<sequence>MFYLCQGKGFIEACERSVAFIPPGEQGLTPLVHQDIDIALLNTENAQILDARIKSEFTCGIDRPQDVIVG</sequence>
<dbReference type="Proteomes" id="UP000321635">
    <property type="component" value="Unassembled WGS sequence"/>
</dbReference>
<evidence type="ECO:0000313" key="1">
    <source>
        <dbReference type="EMBL" id="GEN61236.1"/>
    </source>
</evidence>
<reference evidence="1 2" key="1">
    <citation type="submission" date="2019-07" db="EMBL/GenBank/DDBJ databases">
        <title>Whole genome shotgun sequence of Acetobacter nitrogenifigens NBRC 105050.</title>
        <authorList>
            <person name="Hosoyama A."/>
            <person name="Uohara A."/>
            <person name="Ohji S."/>
            <person name="Ichikawa N."/>
        </authorList>
    </citation>
    <scope>NUCLEOTIDE SEQUENCE [LARGE SCALE GENOMIC DNA]</scope>
    <source>
        <strain evidence="1 2">NBRC 105050</strain>
    </source>
</reference>